<sequence>MTRPETMSQALGIFGGSFDPIHLGHLWIAEAAYEQLPIDQVRWVPAATSPLKPFGPVASNSQRLTMLRLAVSGQSGHRIETYELDRDGVSYTVDTLAYLRDQFPDHTLFFIIGADSLASFAQWKDPDRLLQMCTLAVVRRGGMPPPSYDILQDFASPEKVQACREAEIVMPQIEISSRELRRRVARSQSIRFHVPHSVEAFIRNENLYRQD</sequence>
<dbReference type="NCBIfam" id="TIGR00125">
    <property type="entry name" value="cyt_tran_rel"/>
    <property type="match status" value="1"/>
</dbReference>
<dbReference type="InterPro" id="IPR005248">
    <property type="entry name" value="NadD/NMNAT"/>
</dbReference>
<evidence type="ECO:0000256" key="1">
    <source>
        <dbReference type="ARBA" id="ARBA00002324"/>
    </source>
</evidence>
<evidence type="ECO:0000256" key="7">
    <source>
        <dbReference type="ARBA" id="ARBA00022741"/>
    </source>
</evidence>
<dbReference type="NCBIfam" id="TIGR00482">
    <property type="entry name" value="nicotinate (nicotinamide) nucleotide adenylyltransferase"/>
    <property type="match status" value="1"/>
</dbReference>
<comment type="caution">
    <text evidence="13">The sequence shown here is derived from an EMBL/GenBank/DDBJ whole genome shotgun (WGS) entry which is preliminary data.</text>
</comment>
<dbReference type="GO" id="GO:0009435">
    <property type="term" value="P:NAD+ biosynthetic process"/>
    <property type="evidence" value="ECO:0007669"/>
    <property type="project" value="UniProtKB-UniRule"/>
</dbReference>
<dbReference type="HAMAP" id="MF_00244">
    <property type="entry name" value="NaMN_adenylyltr"/>
    <property type="match status" value="1"/>
</dbReference>
<dbReference type="CDD" id="cd02165">
    <property type="entry name" value="NMNAT"/>
    <property type="match status" value="1"/>
</dbReference>
<keyword evidence="7 11" id="KW-0547">Nucleotide-binding</keyword>
<organism evidence="13 14">
    <name type="scientific">Allorhodopirellula solitaria</name>
    <dbReference type="NCBI Taxonomy" id="2527987"/>
    <lineage>
        <taxon>Bacteria</taxon>
        <taxon>Pseudomonadati</taxon>
        <taxon>Planctomycetota</taxon>
        <taxon>Planctomycetia</taxon>
        <taxon>Pirellulales</taxon>
        <taxon>Pirellulaceae</taxon>
        <taxon>Allorhodopirellula</taxon>
    </lineage>
</organism>
<name>A0A5C5XQU2_9BACT</name>
<comment type="catalytic activity">
    <reaction evidence="10 11">
        <text>nicotinate beta-D-ribonucleotide + ATP + H(+) = deamido-NAD(+) + diphosphate</text>
        <dbReference type="Rhea" id="RHEA:22860"/>
        <dbReference type="ChEBI" id="CHEBI:15378"/>
        <dbReference type="ChEBI" id="CHEBI:30616"/>
        <dbReference type="ChEBI" id="CHEBI:33019"/>
        <dbReference type="ChEBI" id="CHEBI:57502"/>
        <dbReference type="ChEBI" id="CHEBI:58437"/>
        <dbReference type="EC" id="2.7.7.18"/>
    </reaction>
</comment>
<dbReference type="Pfam" id="PF01467">
    <property type="entry name" value="CTP_transf_like"/>
    <property type="match status" value="1"/>
</dbReference>
<dbReference type="InterPro" id="IPR014729">
    <property type="entry name" value="Rossmann-like_a/b/a_fold"/>
</dbReference>
<evidence type="ECO:0000313" key="14">
    <source>
        <dbReference type="Proteomes" id="UP000318053"/>
    </source>
</evidence>
<protein>
    <recommendedName>
        <fullName evidence="11">Probable nicotinate-nucleotide adenylyltransferase</fullName>
        <ecNumber evidence="11">2.7.7.18</ecNumber>
    </recommendedName>
    <alternativeName>
        <fullName evidence="11">Deamido-NAD(+) diphosphorylase</fullName>
    </alternativeName>
    <alternativeName>
        <fullName evidence="11">Deamido-NAD(+) pyrophosphorylase</fullName>
    </alternativeName>
    <alternativeName>
        <fullName evidence="11">Nicotinate mononucleotide adenylyltransferase</fullName>
        <shortName evidence="11">NaMN adenylyltransferase</shortName>
    </alternativeName>
</protein>
<dbReference type="Gene3D" id="3.40.50.620">
    <property type="entry name" value="HUPs"/>
    <property type="match status" value="1"/>
</dbReference>
<evidence type="ECO:0000256" key="11">
    <source>
        <dbReference type="HAMAP-Rule" id="MF_00244"/>
    </source>
</evidence>
<comment type="function">
    <text evidence="1 11">Catalyzes the reversible adenylation of nicotinate mononucleotide (NaMN) to nicotinic acid adenine dinucleotide (NaAD).</text>
</comment>
<keyword evidence="6 11" id="KW-0548">Nucleotidyltransferase</keyword>
<evidence type="ECO:0000256" key="9">
    <source>
        <dbReference type="ARBA" id="ARBA00023027"/>
    </source>
</evidence>
<dbReference type="OrthoDB" id="5295945at2"/>
<evidence type="ECO:0000313" key="13">
    <source>
        <dbReference type="EMBL" id="TWT65274.1"/>
    </source>
</evidence>
<keyword evidence="8 11" id="KW-0067">ATP-binding</keyword>
<dbReference type="GO" id="GO:0004515">
    <property type="term" value="F:nicotinate-nucleotide adenylyltransferase activity"/>
    <property type="evidence" value="ECO:0007669"/>
    <property type="project" value="UniProtKB-UniRule"/>
</dbReference>
<feature type="domain" description="Cytidyltransferase-like" evidence="12">
    <location>
        <begin position="13"/>
        <end position="182"/>
    </location>
</feature>
<gene>
    <name evidence="11 13" type="primary">nadD</name>
    <name evidence="13" type="ORF">CA85_31860</name>
</gene>
<evidence type="ECO:0000256" key="4">
    <source>
        <dbReference type="ARBA" id="ARBA00022642"/>
    </source>
</evidence>
<proteinExistence type="inferred from homology"/>
<dbReference type="EC" id="2.7.7.18" evidence="11"/>
<comment type="pathway">
    <text evidence="2 11">Cofactor biosynthesis; NAD(+) biosynthesis; deamido-NAD(+) from nicotinate D-ribonucleotide: step 1/1.</text>
</comment>
<dbReference type="EMBL" id="SJPK01000007">
    <property type="protein sequence ID" value="TWT65274.1"/>
    <property type="molecule type" value="Genomic_DNA"/>
</dbReference>
<dbReference type="Proteomes" id="UP000318053">
    <property type="component" value="Unassembled WGS sequence"/>
</dbReference>
<evidence type="ECO:0000256" key="10">
    <source>
        <dbReference type="ARBA" id="ARBA00048721"/>
    </source>
</evidence>
<evidence type="ECO:0000256" key="2">
    <source>
        <dbReference type="ARBA" id="ARBA00005019"/>
    </source>
</evidence>
<reference evidence="13 14" key="1">
    <citation type="submission" date="2019-02" db="EMBL/GenBank/DDBJ databases">
        <title>Deep-cultivation of Planctomycetes and their phenomic and genomic characterization uncovers novel biology.</title>
        <authorList>
            <person name="Wiegand S."/>
            <person name="Jogler M."/>
            <person name="Boedeker C."/>
            <person name="Pinto D."/>
            <person name="Vollmers J."/>
            <person name="Rivas-Marin E."/>
            <person name="Kohn T."/>
            <person name="Peeters S.H."/>
            <person name="Heuer A."/>
            <person name="Rast P."/>
            <person name="Oberbeckmann S."/>
            <person name="Bunk B."/>
            <person name="Jeske O."/>
            <person name="Meyerdierks A."/>
            <person name="Storesund J.E."/>
            <person name="Kallscheuer N."/>
            <person name="Luecker S."/>
            <person name="Lage O.M."/>
            <person name="Pohl T."/>
            <person name="Merkel B.J."/>
            <person name="Hornburger P."/>
            <person name="Mueller R.-W."/>
            <person name="Bruemmer F."/>
            <person name="Labrenz M."/>
            <person name="Spormann A.M."/>
            <person name="Op Den Camp H."/>
            <person name="Overmann J."/>
            <person name="Amann R."/>
            <person name="Jetten M.S.M."/>
            <person name="Mascher T."/>
            <person name="Medema M.H."/>
            <person name="Devos D.P."/>
            <person name="Kaster A.-K."/>
            <person name="Ovreas L."/>
            <person name="Rohde M."/>
            <person name="Galperin M.Y."/>
            <person name="Jogler C."/>
        </authorList>
    </citation>
    <scope>NUCLEOTIDE SEQUENCE [LARGE SCALE GENOMIC DNA]</scope>
    <source>
        <strain evidence="13 14">CA85</strain>
    </source>
</reference>
<dbReference type="PANTHER" id="PTHR39321">
    <property type="entry name" value="NICOTINATE-NUCLEOTIDE ADENYLYLTRANSFERASE-RELATED"/>
    <property type="match status" value="1"/>
</dbReference>
<dbReference type="InterPro" id="IPR004821">
    <property type="entry name" value="Cyt_trans-like"/>
</dbReference>
<dbReference type="PANTHER" id="PTHR39321:SF3">
    <property type="entry name" value="PHOSPHOPANTETHEINE ADENYLYLTRANSFERASE"/>
    <property type="match status" value="1"/>
</dbReference>
<comment type="similarity">
    <text evidence="3 11">Belongs to the NadD family.</text>
</comment>
<keyword evidence="5 11" id="KW-0808">Transferase</keyword>
<keyword evidence="14" id="KW-1185">Reference proteome</keyword>
<evidence type="ECO:0000256" key="6">
    <source>
        <dbReference type="ARBA" id="ARBA00022695"/>
    </source>
</evidence>
<evidence type="ECO:0000256" key="5">
    <source>
        <dbReference type="ARBA" id="ARBA00022679"/>
    </source>
</evidence>
<dbReference type="UniPathway" id="UPA00253">
    <property type="reaction ID" value="UER00332"/>
</dbReference>
<evidence type="ECO:0000256" key="8">
    <source>
        <dbReference type="ARBA" id="ARBA00022840"/>
    </source>
</evidence>
<evidence type="ECO:0000259" key="12">
    <source>
        <dbReference type="Pfam" id="PF01467"/>
    </source>
</evidence>
<dbReference type="RefSeq" id="WP_146392117.1">
    <property type="nucleotide sequence ID" value="NZ_SJPK01000007.1"/>
</dbReference>
<dbReference type="GO" id="GO:0005524">
    <property type="term" value="F:ATP binding"/>
    <property type="evidence" value="ECO:0007669"/>
    <property type="project" value="UniProtKB-KW"/>
</dbReference>
<keyword evidence="4 11" id="KW-0662">Pyridine nucleotide biosynthesis</keyword>
<dbReference type="AlphaFoldDB" id="A0A5C5XQU2"/>
<keyword evidence="9 11" id="KW-0520">NAD</keyword>
<dbReference type="NCBIfam" id="NF000840">
    <property type="entry name" value="PRK00071.1-3"/>
    <property type="match status" value="1"/>
</dbReference>
<dbReference type="SUPFAM" id="SSF52374">
    <property type="entry name" value="Nucleotidylyl transferase"/>
    <property type="match status" value="1"/>
</dbReference>
<evidence type="ECO:0000256" key="3">
    <source>
        <dbReference type="ARBA" id="ARBA00009014"/>
    </source>
</evidence>
<accession>A0A5C5XQU2</accession>